<evidence type="ECO:0008006" key="11">
    <source>
        <dbReference type="Google" id="ProtNLM"/>
    </source>
</evidence>
<protein>
    <recommendedName>
        <fullName evidence="11">Cytochrome P450</fullName>
    </recommendedName>
</protein>
<evidence type="ECO:0000256" key="4">
    <source>
        <dbReference type="ARBA" id="ARBA00023002"/>
    </source>
</evidence>
<evidence type="ECO:0000313" key="9">
    <source>
        <dbReference type="EMBL" id="RAO69219.1"/>
    </source>
</evidence>
<dbReference type="InterPro" id="IPR017972">
    <property type="entry name" value="Cyt_P450_CS"/>
</dbReference>
<dbReference type="CDD" id="cd11041">
    <property type="entry name" value="CYP503A1-like"/>
    <property type="match status" value="1"/>
</dbReference>
<dbReference type="GO" id="GO:0016705">
    <property type="term" value="F:oxidoreductase activity, acting on paired donors, with incorporation or reduction of molecular oxygen"/>
    <property type="evidence" value="ECO:0007669"/>
    <property type="project" value="InterPro"/>
</dbReference>
<dbReference type="Pfam" id="PF00067">
    <property type="entry name" value="p450"/>
    <property type="match status" value="1"/>
</dbReference>
<dbReference type="PRINTS" id="PR00465">
    <property type="entry name" value="EP450IV"/>
</dbReference>
<dbReference type="RefSeq" id="XP_040733735.1">
    <property type="nucleotide sequence ID" value="XM_040877685.1"/>
</dbReference>
<evidence type="ECO:0000256" key="6">
    <source>
        <dbReference type="PIRSR" id="PIRSR602403-1"/>
    </source>
</evidence>
<dbReference type="SUPFAM" id="SSF48264">
    <property type="entry name" value="Cytochrome P450"/>
    <property type="match status" value="1"/>
</dbReference>
<keyword evidence="5 6" id="KW-0408">Iron</keyword>
<dbReference type="InterPro" id="IPR036396">
    <property type="entry name" value="Cyt_P450_sf"/>
</dbReference>
<feature type="signal peptide" evidence="8">
    <location>
        <begin position="1"/>
        <end position="18"/>
    </location>
</feature>
<dbReference type="GO" id="GO:0020037">
    <property type="term" value="F:heme binding"/>
    <property type="evidence" value="ECO:0007669"/>
    <property type="project" value="InterPro"/>
</dbReference>
<dbReference type="Gene3D" id="1.10.630.10">
    <property type="entry name" value="Cytochrome P450"/>
    <property type="match status" value="1"/>
</dbReference>
<name>A0A364L092_TALAM</name>
<keyword evidence="4 7" id="KW-0560">Oxidoreductase</keyword>
<reference evidence="9 10" key="1">
    <citation type="journal article" date="2017" name="Biotechnol. Biofuels">
        <title>Differential beta-glucosidase expression as a function of carbon source availability in Talaromyces amestolkiae: a genomic and proteomic approach.</title>
        <authorList>
            <person name="de Eugenio L.I."/>
            <person name="Mendez-Liter J.A."/>
            <person name="Nieto-Dominguez M."/>
            <person name="Alonso L."/>
            <person name="Gil-Munoz J."/>
            <person name="Barriuso J."/>
            <person name="Prieto A."/>
            <person name="Martinez M.J."/>
        </authorList>
    </citation>
    <scope>NUCLEOTIDE SEQUENCE [LARGE SCALE GENOMIC DNA]</scope>
    <source>
        <strain evidence="9 10">CIB</strain>
    </source>
</reference>
<dbReference type="InterPro" id="IPR001128">
    <property type="entry name" value="Cyt_P450"/>
</dbReference>
<gene>
    <name evidence="9" type="ORF">BHQ10_005231</name>
</gene>
<proteinExistence type="inferred from homology"/>
<comment type="cofactor">
    <cofactor evidence="1 6">
        <name>heme</name>
        <dbReference type="ChEBI" id="CHEBI:30413"/>
    </cofactor>
</comment>
<keyword evidence="3 6" id="KW-0479">Metal-binding</keyword>
<evidence type="ECO:0000256" key="5">
    <source>
        <dbReference type="ARBA" id="ARBA00023004"/>
    </source>
</evidence>
<keyword evidence="6 7" id="KW-0349">Heme</keyword>
<evidence type="ECO:0000256" key="2">
    <source>
        <dbReference type="ARBA" id="ARBA00010617"/>
    </source>
</evidence>
<dbReference type="Proteomes" id="UP000249363">
    <property type="component" value="Unassembled WGS sequence"/>
</dbReference>
<dbReference type="GO" id="GO:0004497">
    <property type="term" value="F:monooxygenase activity"/>
    <property type="evidence" value="ECO:0007669"/>
    <property type="project" value="UniProtKB-KW"/>
</dbReference>
<comment type="similarity">
    <text evidence="2 7">Belongs to the cytochrome P450 family.</text>
</comment>
<accession>A0A364L092</accession>
<sequence>MILLIIATAMKLIQYMIGTESPVLVFPPRYFKELRALPDDVLSFVEAADEAAQAKYTQIHDHDGMIAHILKSKLTPSLARISPMISNEVQNALQIELPPCDDWTSVKVYPKMLRIITIVSGRILVGPELGQSEEWIDAATGFASEVLAAIQAIWTVSPWKRWFVCPFLSEVRTLEARVKKFVRFLTPVVEQRLHLLDDDVERPDDMLQWFVDLAKSKGAEVDVDKIARRQLATSFAAIQPTTSASTNALYTLATMPEFVAELRDEIRDVLATHGRHYSSKALYSMKKLDSFLKESLRFHPENIAVFGRKVIRTFTLSDGLVVPAGVLVEIPAHAVSMDPVTFPEPQKFDPLRFYRLREEQHHTDEDQQVGDDHNNAQNQLVSVTNTNLVFGYGRHACPGRFFAANELKMIIINIIMNYDIRLEEGVTERYSNNVVGLRSLPSVNDTLQFKRVRV</sequence>
<feature type="chain" id="PRO_5016957917" description="Cytochrome P450" evidence="8">
    <location>
        <begin position="19"/>
        <end position="454"/>
    </location>
</feature>
<keyword evidence="8" id="KW-0732">Signal</keyword>
<keyword evidence="10" id="KW-1185">Reference proteome</keyword>
<dbReference type="PANTHER" id="PTHR46206">
    <property type="entry name" value="CYTOCHROME P450"/>
    <property type="match status" value="1"/>
</dbReference>
<evidence type="ECO:0000313" key="10">
    <source>
        <dbReference type="Proteomes" id="UP000249363"/>
    </source>
</evidence>
<dbReference type="PANTHER" id="PTHR46206:SF7">
    <property type="entry name" value="P450, PUTATIVE (EUROFUNG)-RELATED"/>
    <property type="match status" value="1"/>
</dbReference>
<dbReference type="STRING" id="1196081.A0A364L092"/>
<organism evidence="9 10">
    <name type="scientific">Talaromyces amestolkiae</name>
    <dbReference type="NCBI Taxonomy" id="1196081"/>
    <lineage>
        <taxon>Eukaryota</taxon>
        <taxon>Fungi</taxon>
        <taxon>Dikarya</taxon>
        <taxon>Ascomycota</taxon>
        <taxon>Pezizomycotina</taxon>
        <taxon>Eurotiomycetes</taxon>
        <taxon>Eurotiomycetidae</taxon>
        <taxon>Eurotiales</taxon>
        <taxon>Trichocomaceae</taxon>
        <taxon>Talaromyces</taxon>
        <taxon>Talaromyces sect. Talaromyces</taxon>
    </lineage>
</organism>
<dbReference type="OrthoDB" id="1844152at2759"/>
<evidence type="ECO:0000256" key="8">
    <source>
        <dbReference type="SAM" id="SignalP"/>
    </source>
</evidence>
<dbReference type="GO" id="GO:0005506">
    <property type="term" value="F:iron ion binding"/>
    <property type="evidence" value="ECO:0007669"/>
    <property type="project" value="InterPro"/>
</dbReference>
<evidence type="ECO:0000256" key="7">
    <source>
        <dbReference type="RuleBase" id="RU000461"/>
    </source>
</evidence>
<dbReference type="PROSITE" id="PS00086">
    <property type="entry name" value="CYTOCHROME_P450"/>
    <property type="match status" value="1"/>
</dbReference>
<keyword evidence="7" id="KW-0503">Monooxygenase</keyword>
<dbReference type="EMBL" id="MIKG01000009">
    <property type="protein sequence ID" value="RAO69219.1"/>
    <property type="molecule type" value="Genomic_DNA"/>
</dbReference>
<comment type="caution">
    <text evidence="9">The sequence shown here is derived from an EMBL/GenBank/DDBJ whole genome shotgun (WGS) entry which is preliminary data.</text>
</comment>
<feature type="binding site" description="axial binding residue" evidence="6">
    <location>
        <position position="397"/>
    </location>
    <ligand>
        <name>heme</name>
        <dbReference type="ChEBI" id="CHEBI:30413"/>
    </ligand>
    <ligandPart>
        <name>Fe</name>
        <dbReference type="ChEBI" id="CHEBI:18248"/>
    </ligandPart>
</feature>
<evidence type="ECO:0000256" key="1">
    <source>
        <dbReference type="ARBA" id="ARBA00001971"/>
    </source>
</evidence>
<evidence type="ECO:0000256" key="3">
    <source>
        <dbReference type="ARBA" id="ARBA00022723"/>
    </source>
</evidence>
<dbReference type="AlphaFoldDB" id="A0A364L092"/>
<dbReference type="GeneID" id="63794447"/>
<dbReference type="InterPro" id="IPR002403">
    <property type="entry name" value="Cyt_P450_E_grp-IV"/>
</dbReference>